<evidence type="ECO:0000313" key="3">
    <source>
        <dbReference type="EMBL" id="KAF5792475.1"/>
    </source>
</evidence>
<dbReference type="EMBL" id="CM007898">
    <property type="protein sequence ID" value="OTG16211.1"/>
    <property type="molecule type" value="Genomic_DNA"/>
</dbReference>
<protein>
    <submittedName>
        <fullName evidence="3">Forkhead-associated (FHA) domain, PIN domain, SMAD/FHA domain superfamily</fullName>
    </submittedName>
    <submittedName>
        <fullName evidence="4">Putative SMAD/FHA domain, PIN domain-like protein</fullName>
    </submittedName>
</protein>
<dbReference type="FunCoup" id="A0A251U1S0">
    <property type="interactions" value="400"/>
</dbReference>
<organism evidence="4 5">
    <name type="scientific">Helianthus annuus</name>
    <name type="common">Common sunflower</name>
    <dbReference type="NCBI Taxonomy" id="4232"/>
    <lineage>
        <taxon>Eukaryota</taxon>
        <taxon>Viridiplantae</taxon>
        <taxon>Streptophyta</taxon>
        <taxon>Embryophyta</taxon>
        <taxon>Tracheophyta</taxon>
        <taxon>Spermatophyta</taxon>
        <taxon>Magnoliopsida</taxon>
        <taxon>eudicotyledons</taxon>
        <taxon>Gunneridae</taxon>
        <taxon>Pentapetalae</taxon>
        <taxon>asterids</taxon>
        <taxon>campanulids</taxon>
        <taxon>Asterales</taxon>
        <taxon>Asteraceae</taxon>
        <taxon>Asteroideae</taxon>
        <taxon>Heliantheae alliance</taxon>
        <taxon>Heliantheae</taxon>
        <taxon>Helianthus</taxon>
    </lineage>
</organism>
<dbReference type="Pfam" id="PF13638">
    <property type="entry name" value="PIN_4"/>
    <property type="match status" value="1"/>
</dbReference>
<feature type="region of interest" description="Disordered" evidence="1">
    <location>
        <begin position="700"/>
        <end position="732"/>
    </location>
</feature>
<evidence type="ECO:0000259" key="2">
    <source>
        <dbReference type="PROSITE" id="PS50006"/>
    </source>
</evidence>
<dbReference type="EMBL" id="MNCJ02000324">
    <property type="protein sequence ID" value="KAF5792475.1"/>
    <property type="molecule type" value="Genomic_DNA"/>
</dbReference>
<feature type="compositionally biased region" description="Low complexity" evidence="1">
    <location>
        <begin position="192"/>
        <end position="202"/>
    </location>
</feature>
<proteinExistence type="predicted"/>
<dbReference type="OrthoDB" id="444265at2759"/>
<dbReference type="SMART" id="SM00240">
    <property type="entry name" value="FHA"/>
    <property type="match status" value="1"/>
</dbReference>
<evidence type="ECO:0000256" key="1">
    <source>
        <dbReference type="SAM" id="MobiDB-lite"/>
    </source>
</evidence>
<sequence length="1067" mass="118038">MADNNGGQQIMNKIPQFTVIKNGSILKNIFLLSKQSTVGKSSQNPESDEEILLVGRHPECHITLEHPSISRYHLRIHSNPSAHMISVVDLSSVHGTWVSGKRIEPGVNVVLKEGDKVKIGASSRVYELHWVPCSRAYDVGESFVPAVYTIKEGREEEEMNQVVEEKHEEYSSNDDLEGSEVLSSNTVHDSPSKTLNSSTSSNENDDIFATVSIQAPLVSETTSATQVSDNLNDSEDQLMTNFSKFSCDDPEVEHEEYSLVDDLECLGLSTSNTIHVSPVKTSNPLTSDNEINDIFATVSIQSPVVVSETTSATQVSGGLNESEDQLMKNCPKTSCDDAEVEQSSRMKHEEHPLVDDLECSNLPTSNTINNSPLKTLNPLASCNENNDIFGCVSIQAPLVVSETTSATQVSDSLNDSEDQLMLNCSTPPFDDAEIKQVSAWKHEEYSLVDDLECLESSTSNTISNSPLKMLNPLTSCNETNDIFATVSIQAPLVVSETTSATQVSDSLNDSQNQLMPNCSESSCDDAELELSSPRKHEEYLLVDDLECLDLSTSNTIHYSPSKTSSPLTSGSEINDIFTTVSIQAPLVVSETTSTTQCSDILNDSMDQLMPNSSIPSCDDTEVEQSSPWKTGSGNGELFTTVCVSEDISVTEMSDYLNKSEDKLNCLSDNLSNDIGQTSHATIKDDPVSIDLFNAIETHEKDASNQNIARGNETDIDNENQQKINNGSDDKTHTPDISKAQEIHMNPMSAQKLSASMKLLDSLHGREMEFYTPDKENKNPNACSGKSLSKKPVNPIVYEEKDILGFSQNLFAMDEGLCREQEADAFVDSEEVLAITSEKESKSVQMIMEGRCNSMNYPRTVENVVNSSQSLAKKRWTMVVDTNSLLDHKSLKYLKLLEDIKGTRLFLTRTVVRELMDIESQDYFFNRSSKKASLALEWIDECMMNTSQWIHMDDDDDETVRRPSTVLEIALRLREEDSDQKIIILSDNLTLKIKAMAEGIMCEAAEEFHKSLVNPFSERFMWVGSSARGLTWSCVDDDDIVRQKYQGFGLNGSHKLKGLKLLAHVTTS</sequence>
<keyword evidence="5" id="KW-1185">Reference proteome</keyword>
<dbReference type="InParanoid" id="A0A251U1S0"/>
<reference evidence="3 5" key="1">
    <citation type="journal article" date="2017" name="Nature">
        <title>The sunflower genome provides insights into oil metabolism, flowering and Asterid evolution.</title>
        <authorList>
            <person name="Badouin H."/>
            <person name="Gouzy J."/>
            <person name="Grassa C.J."/>
            <person name="Murat F."/>
            <person name="Staton S.E."/>
            <person name="Cottret L."/>
            <person name="Lelandais-Briere C."/>
            <person name="Owens G.L."/>
            <person name="Carrere S."/>
            <person name="Mayjonade B."/>
            <person name="Legrand L."/>
            <person name="Gill N."/>
            <person name="Kane N.C."/>
            <person name="Bowers J.E."/>
            <person name="Hubner S."/>
            <person name="Bellec A."/>
            <person name="Berard A."/>
            <person name="Berges H."/>
            <person name="Blanchet N."/>
            <person name="Boniface M.C."/>
            <person name="Brunel D."/>
            <person name="Catrice O."/>
            <person name="Chaidir N."/>
            <person name="Claudel C."/>
            <person name="Donnadieu C."/>
            <person name="Faraut T."/>
            <person name="Fievet G."/>
            <person name="Helmstetter N."/>
            <person name="King M."/>
            <person name="Knapp S.J."/>
            <person name="Lai Z."/>
            <person name="Le Paslier M.C."/>
            <person name="Lippi Y."/>
            <person name="Lorenzon L."/>
            <person name="Mandel J.R."/>
            <person name="Marage G."/>
            <person name="Marchand G."/>
            <person name="Marquand E."/>
            <person name="Bret-Mestries E."/>
            <person name="Morien E."/>
            <person name="Nambeesan S."/>
            <person name="Nguyen T."/>
            <person name="Pegot-Espagnet P."/>
            <person name="Pouilly N."/>
            <person name="Raftis F."/>
            <person name="Sallet E."/>
            <person name="Schiex T."/>
            <person name="Thomas J."/>
            <person name="Vandecasteele C."/>
            <person name="Vares D."/>
            <person name="Vear F."/>
            <person name="Vautrin S."/>
            <person name="Crespi M."/>
            <person name="Mangin B."/>
            <person name="Burke J.M."/>
            <person name="Salse J."/>
            <person name="Munos S."/>
            <person name="Vincourt P."/>
            <person name="Rieseberg L.H."/>
            <person name="Langlade N.B."/>
        </authorList>
    </citation>
    <scope>NUCLEOTIDE SEQUENCE [LARGE SCALE GENOMIC DNA]</scope>
    <source>
        <strain evidence="5">cv. SF193</strain>
        <tissue evidence="3">Leaves</tissue>
    </source>
</reference>
<dbReference type="CDD" id="cd22691">
    <property type="entry name" value="FHA_PS1-like"/>
    <property type="match status" value="1"/>
</dbReference>
<dbReference type="Gramene" id="mRNA:HanXRQr2_Chr09g0406401">
    <property type="protein sequence ID" value="mRNA:HanXRQr2_Chr09g0406401"/>
    <property type="gene ID" value="HanXRQr2_Chr09g0406401"/>
</dbReference>
<reference evidence="4" key="2">
    <citation type="submission" date="2017-02" db="EMBL/GenBank/DDBJ databases">
        <title>Sunflower complete genome.</title>
        <authorList>
            <person name="Langlade N."/>
            <person name="Munos S."/>
        </authorList>
    </citation>
    <scope>NUCLEOTIDE SEQUENCE [LARGE SCALE GENOMIC DNA]</scope>
    <source>
        <tissue evidence="4">Leaves</tissue>
    </source>
</reference>
<dbReference type="OMA" id="VIIMEAN"/>
<dbReference type="Proteomes" id="UP000215914">
    <property type="component" value="Chromosome 9"/>
</dbReference>
<name>A0A251U1S0_HELAN</name>
<dbReference type="GO" id="GO:0031965">
    <property type="term" value="C:nuclear membrane"/>
    <property type="evidence" value="ECO:0000318"/>
    <property type="project" value="GO_Central"/>
</dbReference>
<dbReference type="InterPro" id="IPR008984">
    <property type="entry name" value="SMAD_FHA_dom_sf"/>
</dbReference>
<dbReference type="PROSITE" id="PS50006">
    <property type="entry name" value="FHA_DOMAIN"/>
    <property type="match status" value="1"/>
</dbReference>
<dbReference type="AlphaFoldDB" id="A0A251U1S0"/>
<evidence type="ECO:0000313" key="5">
    <source>
        <dbReference type="Proteomes" id="UP000215914"/>
    </source>
</evidence>
<dbReference type="PANTHER" id="PTHR22593">
    <property type="entry name" value="TRANSMEMBRANE PROTEIN 18"/>
    <property type="match status" value="1"/>
</dbReference>
<reference evidence="3" key="3">
    <citation type="submission" date="2020-06" db="EMBL/GenBank/DDBJ databases">
        <title>Helianthus annuus Genome sequencing and assembly Release 2.</title>
        <authorList>
            <person name="Gouzy J."/>
            <person name="Langlade N."/>
            <person name="Munos S."/>
        </authorList>
    </citation>
    <scope>NUCLEOTIDE SEQUENCE</scope>
    <source>
        <tissue evidence="3">Leaves</tissue>
    </source>
</reference>
<gene>
    <name evidence="4" type="ORF">HannXRQ_Chr09g0268931</name>
    <name evidence="3" type="ORF">HanXRQr2_Chr09g0406401</name>
</gene>
<dbReference type="Gene3D" id="3.40.50.1010">
    <property type="entry name" value="5'-nuclease"/>
    <property type="match status" value="1"/>
</dbReference>
<feature type="domain" description="FHA" evidence="2">
    <location>
        <begin position="52"/>
        <end position="103"/>
    </location>
</feature>
<evidence type="ECO:0000313" key="4">
    <source>
        <dbReference type="EMBL" id="OTG16211.1"/>
    </source>
</evidence>
<dbReference type="STRING" id="4232.A0A251U1S0"/>
<dbReference type="Gene3D" id="2.60.200.20">
    <property type="match status" value="1"/>
</dbReference>
<accession>A0A251U1S0</accession>
<dbReference type="InterPro" id="IPR002716">
    <property type="entry name" value="PIN_dom"/>
</dbReference>
<dbReference type="InterPro" id="IPR000253">
    <property type="entry name" value="FHA_dom"/>
</dbReference>
<feature type="region of interest" description="Disordered" evidence="1">
    <location>
        <begin position="155"/>
        <end position="203"/>
    </location>
</feature>
<dbReference type="SUPFAM" id="SSF49879">
    <property type="entry name" value="SMAD/FHA domain"/>
    <property type="match status" value="1"/>
</dbReference>
<dbReference type="PANTHER" id="PTHR22593:SF8">
    <property type="entry name" value="FHA DOMAIN-CONTAINING PROTEIN PS1"/>
    <property type="match status" value="1"/>
</dbReference>
<dbReference type="Pfam" id="PF00498">
    <property type="entry name" value="FHA"/>
    <property type="match status" value="1"/>
</dbReference>